<evidence type="ECO:0000256" key="5">
    <source>
        <dbReference type="SAM" id="MobiDB-lite"/>
    </source>
</evidence>
<feature type="domain" description="DNA methylase N-4/N-6" evidence="6">
    <location>
        <begin position="36"/>
        <end position="278"/>
    </location>
</feature>
<comment type="caution">
    <text evidence="7">The sequence shown here is derived from an EMBL/GenBank/DDBJ whole genome shotgun (WGS) entry which is preliminary data.</text>
</comment>
<dbReference type="InterPro" id="IPR029063">
    <property type="entry name" value="SAM-dependent_MTases_sf"/>
</dbReference>
<keyword evidence="2 7" id="KW-0489">Methyltransferase</keyword>
<feature type="compositionally biased region" description="Polar residues" evidence="5">
    <location>
        <begin position="46"/>
        <end position="58"/>
    </location>
</feature>
<dbReference type="InterPro" id="IPR001091">
    <property type="entry name" value="RM_Methyltransferase"/>
</dbReference>
<dbReference type="Proteomes" id="UP000547458">
    <property type="component" value="Unassembled WGS sequence"/>
</dbReference>
<feature type="region of interest" description="Disordered" evidence="5">
    <location>
        <begin position="45"/>
        <end position="64"/>
    </location>
</feature>
<evidence type="ECO:0000313" key="7">
    <source>
        <dbReference type="EMBL" id="NJC23005.1"/>
    </source>
</evidence>
<dbReference type="GO" id="GO:0003677">
    <property type="term" value="F:DNA binding"/>
    <property type="evidence" value="ECO:0007669"/>
    <property type="project" value="InterPro"/>
</dbReference>
<dbReference type="EMBL" id="JAATJL010000001">
    <property type="protein sequence ID" value="NJC23005.1"/>
    <property type="molecule type" value="Genomic_DNA"/>
</dbReference>
<dbReference type="InterPro" id="IPR002052">
    <property type="entry name" value="DNA_methylase_N6_adenine_CS"/>
</dbReference>
<dbReference type="EC" id="2.1.1.-" evidence="4"/>
<organism evidence="7 8">
    <name type="scientific">Arthrobacter pigmenti</name>
    <dbReference type="NCBI Taxonomy" id="271432"/>
    <lineage>
        <taxon>Bacteria</taxon>
        <taxon>Bacillati</taxon>
        <taxon>Actinomycetota</taxon>
        <taxon>Actinomycetes</taxon>
        <taxon>Micrococcales</taxon>
        <taxon>Micrococcaceae</taxon>
        <taxon>Arthrobacter</taxon>
    </lineage>
</organism>
<evidence type="ECO:0000313" key="8">
    <source>
        <dbReference type="Proteomes" id="UP000547458"/>
    </source>
</evidence>
<evidence type="ECO:0000256" key="2">
    <source>
        <dbReference type="ARBA" id="ARBA00022603"/>
    </source>
</evidence>
<sequence>MQDAAAPPAWRPDGPNLVVEANNAEYLPGLPDGAFTMIYVDPPFNTGRSQRRQQTSMVRSAPGAGDRVGFKGHSYSTVKGILASYDDAFEDYWEFLAPRLTEAWRLLADDGTLYVHLDYREVHYAKVMLDALFGRDCFLNEIIWAYDYGARARRKWPAKHDNILVYVKNPDRYYFNNADVDREPYMAPGLVTPEKAALGKLPTDVWWHTIVSPTGREKTGYPTQKPEGLIRRAVTASSRPGDWVLDFFAGSGTLGAVAGKLGRRFVCIDSNRQAIDVMENRLAPWCGAVQPADEEPAATG</sequence>
<dbReference type="GO" id="GO:0032259">
    <property type="term" value="P:methylation"/>
    <property type="evidence" value="ECO:0007669"/>
    <property type="project" value="UniProtKB-KW"/>
</dbReference>
<dbReference type="SUPFAM" id="SSF53335">
    <property type="entry name" value="S-adenosyl-L-methionine-dependent methyltransferases"/>
    <property type="match status" value="1"/>
</dbReference>
<evidence type="ECO:0000256" key="3">
    <source>
        <dbReference type="ARBA" id="ARBA00022679"/>
    </source>
</evidence>
<reference evidence="7 8" key="1">
    <citation type="submission" date="2020-03" db="EMBL/GenBank/DDBJ databases">
        <title>Sequencing the genomes of 1000 actinobacteria strains.</title>
        <authorList>
            <person name="Klenk H.-P."/>
        </authorList>
    </citation>
    <scope>NUCLEOTIDE SEQUENCE [LARGE SCALE GENOMIC DNA]</scope>
    <source>
        <strain evidence="7 8">DSM 16403</strain>
    </source>
</reference>
<dbReference type="Gene3D" id="3.40.50.150">
    <property type="entry name" value="Vaccinia Virus protein VP39"/>
    <property type="match status" value="1"/>
</dbReference>
<name>A0A846RTL5_9MICC</name>
<dbReference type="AlphaFoldDB" id="A0A846RTL5"/>
<dbReference type="GO" id="GO:0008170">
    <property type="term" value="F:N-methyltransferase activity"/>
    <property type="evidence" value="ECO:0007669"/>
    <property type="project" value="InterPro"/>
</dbReference>
<keyword evidence="8" id="KW-1185">Reference proteome</keyword>
<dbReference type="PRINTS" id="PR00508">
    <property type="entry name" value="S21N4MTFRASE"/>
</dbReference>
<dbReference type="Pfam" id="PF01555">
    <property type="entry name" value="N6_N4_Mtase"/>
    <property type="match status" value="1"/>
</dbReference>
<evidence type="ECO:0000256" key="4">
    <source>
        <dbReference type="RuleBase" id="RU362026"/>
    </source>
</evidence>
<proteinExistence type="inferred from homology"/>
<comment type="similarity">
    <text evidence="1 4">Belongs to the N(4)/N(6)-methyltransferase family.</text>
</comment>
<dbReference type="RefSeq" id="WP_167993902.1">
    <property type="nucleotide sequence ID" value="NZ_JAATJL010000001.1"/>
</dbReference>
<dbReference type="InterPro" id="IPR002941">
    <property type="entry name" value="DNA_methylase_N4/N6"/>
</dbReference>
<evidence type="ECO:0000259" key="6">
    <source>
        <dbReference type="Pfam" id="PF01555"/>
    </source>
</evidence>
<keyword evidence="3 7" id="KW-0808">Transferase</keyword>
<accession>A0A846RTL5</accession>
<evidence type="ECO:0000256" key="1">
    <source>
        <dbReference type="ARBA" id="ARBA00006594"/>
    </source>
</evidence>
<gene>
    <name evidence="7" type="ORF">BJ994_002081</name>
</gene>
<protein>
    <recommendedName>
        <fullName evidence="4">Methyltransferase</fullName>
        <ecNumber evidence="4">2.1.1.-</ecNumber>
    </recommendedName>
</protein>
<dbReference type="PROSITE" id="PS00092">
    <property type="entry name" value="N6_MTASE"/>
    <property type="match status" value="1"/>
</dbReference>